<evidence type="ECO:0000313" key="1">
    <source>
        <dbReference type="EMBL" id="QIJ72063.1"/>
    </source>
</evidence>
<name>A0A6G7PXC3_9BACT</name>
<gene>
    <name evidence="1" type="ORF">G4V39_07190</name>
</gene>
<dbReference type="AlphaFoldDB" id="A0A6G7PXC3"/>
<dbReference type="Proteomes" id="UP000502179">
    <property type="component" value="Chromosome"/>
</dbReference>
<dbReference type="PANTHER" id="PTHR42915">
    <property type="entry name" value="HYPOTHETICAL 460 KDA PROTEIN IN FEUA-SIGW INTERGENIC REGION [PRECURSOR]"/>
    <property type="match status" value="1"/>
</dbReference>
<dbReference type="InterPro" id="IPR008302">
    <property type="entry name" value="NamZ"/>
</dbReference>
<protein>
    <submittedName>
        <fullName evidence="1">DUF1343 domain-containing protein</fullName>
    </submittedName>
</protein>
<dbReference type="Gene3D" id="3.40.50.12170">
    <property type="entry name" value="Uncharacterised protein PF07075, DUF1343"/>
    <property type="match status" value="1"/>
</dbReference>
<dbReference type="EMBL" id="CP048877">
    <property type="protein sequence ID" value="QIJ72063.1"/>
    <property type="molecule type" value="Genomic_DNA"/>
</dbReference>
<evidence type="ECO:0000313" key="2">
    <source>
        <dbReference type="Proteomes" id="UP000502179"/>
    </source>
</evidence>
<dbReference type="Pfam" id="PF07075">
    <property type="entry name" value="NamZ_N"/>
    <property type="match status" value="1"/>
</dbReference>
<dbReference type="Gene3D" id="3.90.1150.140">
    <property type="match status" value="1"/>
</dbReference>
<dbReference type="Pfam" id="PF20732">
    <property type="entry name" value="NamZ_C"/>
    <property type="match status" value="1"/>
</dbReference>
<dbReference type="PANTHER" id="PTHR42915:SF1">
    <property type="entry name" value="PEPTIDOGLYCAN BETA-N-ACETYLMURAMIDASE NAMZ"/>
    <property type="match status" value="1"/>
</dbReference>
<accession>A0A6G7PXC3</accession>
<dbReference type="GO" id="GO:0033922">
    <property type="term" value="F:peptidoglycan beta-N-acetylmuramidase activity"/>
    <property type="evidence" value="ECO:0007669"/>
    <property type="project" value="InterPro"/>
</dbReference>
<reference evidence="1 2" key="1">
    <citation type="submission" date="2020-02" db="EMBL/GenBank/DDBJ databases">
        <title>Genome analysis of Thermosulfuriphilus ammonigenes ST65T, an anaerobic thermophilic chemolithoautotrophic bacterium isolated from a deep-sea hydrothermal vent.</title>
        <authorList>
            <person name="Slobodkina G."/>
            <person name="Allioux M."/>
            <person name="Merkel A."/>
            <person name="Alain K."/>
            <person name="Jebbar M."/>
            <person name="Slobodkin A."/>
        </authorList>
    </citation>
    <scope>NUCLEOTIDE SEQUENCE [LARGE SCALE GENOMIC DNA]</scope>
    <source>
        <strain evidence="1 2">ST65</strain>
    </source>
</reference>
<dbReference type="InterPro" id="IPR048502">
    <property type="entry name" value="NamZ_N"/>
</dbReference>
<organism evidence="1 2">
    <name type="scientific">Thermosulfuriphilus ammonigenes</name>
    <dbReference type="NCBI Taxonomy" id="1936021"/>
    <lineage>
        <taxon>Bacteria</taxon>
        <taxon>Pseudomonadati</taxon>
        <taxon>Thermodesulfobacteriota</taxon>
        <taxon>Thermodesulfobacteria</taxon>
        <taxon>Thermodesulfobacteriales</taxon>
        <taxon>Thermodesulfobacteriaceae</taxon>
        <taxon>Thermosulfuriphilus</taxon>
    </lineage>
</organism>
<sequence length="368" mass="41925">MCHQASVDEALRLAPDLVAEAFPGQLRCLFSPQHGFFAEKQDNMVPSADGFYEPLKIPLFSLYGRRLAPEGDMLDLFDILLVDLQDVGCRVYTFASTMFLAMEACARAGKTVVILDRPNPIGGLKTEGPILEESWRSFVGMVRVPLRHGLTLAELALVYQQQQALDLDLRIIPMIGWRRDLFFDQTGLPWVMPSPNMPTLETALVYPGQVLLEGTNLSEGRGTTRPFELFGAPYIRPREVRDWLSQRGYEIPGAIFREVAFEPTFHKWQGKTCRGFQIHVQDRTLFNPLWTTAVLLQAISQLYPQDFSLKPPPYEYDYRRLPLDLIIGHSGLREAILSGAPLVPLWEELAREWRGFLEESEGLLLYRR</sequence>
<dbReference type="InterPro" id="IPR048503">
    <property type="entry name" value="NamZ_C"/>
</dbReference>
<dbReference type="RefSeq" id="WP_166032280.1">
    <property type="nucleotide sequence ID" value="NZ_CP048877.1"/>
</dbReference>
<proteinExistence type="predicted"/>
<keyword evidence="2" id="KW-1185">Reference proteome</keyword>
<dbReference type="KEGG" id="tav:G4V39_07190"/>
<dbReference type="PIRSF" id="PIRSF016719">
    <property type="entry name" value="UCP016719"/>
    <property type="match status" value="1"/>
</dbReference>